<keyword evidence="3" id="KW-1185">Reference proteome</keyword>
<sequence>MWRLTQDSAEHPRWDARFSAIIPTRARPDGAQEFRYELDLKLHTIRGTGVSLGERRAAGGQRTSALQFDTDDRLSPLGKGRGYWRYVPTDAGVRFITGYDYEPGWGAVGRILDPIITRRFVWWLTAYSFDRLRIWAETGTPPERLTWWRGLLPGKRPRARASRCRSAPARRSRTGVMGEAPATLAQLDREGEQ</sequence>
<reference evidence="2 3" key="1">
    <citation type="submission" date="2019-09" db="EMBL/GenBank/DDBJ databases">
        <title>Phylogeny of genus Pseudoclavibacter and closely related genus.</title>
        <authorList>
            <person name="Li Y."/>
        </authorList>
    </citation>
    <scope>NUCLEOTIDE SEQUENCE [LARGE SCALE GENOMIC DNA]</scope>
    <source>
        <strain evidence="2 3">EGI 60007</strain>
    </source>
</reference>
<gene>
    <name evidence="2" type="ORF">F8O04_12690</name>
</gene>
<evidence type="ECO:0000256" key="1">
    <source>
        <dbReference type="SAM" id="MobiDB-lite"/>
    </source>
</evidence>
<proteinExistence type="predicted"/>
<organism evidence="2 3">
    <name type="scientific">Pseudoclavibacter endophyticus</name>
    <dbReference type="NCBI Taxonomy" id="1778590"/>
    <lineage>
        <taxon>Bacteria</taxon>
        <taxon>Bacillati</taxon>
        <taxon>Actinomycetota</taxon>
        <taxon>Actinomycetes</taxon>
        <taxon>Micrococcales</taxon>
        <taxon>Microbacteriaceae</taxon>
        <taxon>Pseudoclavibacter</taxon>
    </lineage>
</organism>
<comment type="caution">
    <text evidence="2">The sequence shown here is derived from an EMBL/GenBank/DDBJ whole genome shotgun (WGS) entry which is preliminary data.</text>
</comment>
<dbReference type="AlphaFoldDB" id="A0A6H9WJU6"/>
<evidence type="ECO:0000313" key="3">
    <source>
        <dbReference type="Proteomes" id="UP000431744"/>
    </source>
</evidence>
<protein>
    <submittedName>
        <fullName evidence="2">SRPBCC family protein</fullName>
    </submittedName>
</protein>
<feature type="region of interest" description="Disordered" evidence="1">
    <location>
        <begin position="159"/>
        <end position="193"/>
    </location>
</feature>
<dbReference type="Proteomes" id="UP000431744">
    <property type="component" value="Unassembled WGS sequence"/>
</dbReference>
<name>A0A6H9WJU6_9MICO</name>
<dbReference type="OrthoDB" id="6199084at2"/>
<dbReference type="EMBL" id="WBJY01000003">
    <property type="protein sequence ID" value="KAB1647919.1"/>
    <property type="molecule type" value="Genomic_DNA"/>
</dbReference>
<dbReference type="SUPFAM" id="SSF55961">
    <property type="entry name" value="Bet v1-like"/>
    <property type="match status" value="1"/>
</dbReference>
<feature type="compositionally biased region" description="Basic residues" evidence="1">
    <location>
        <begin position="159"/>
        <end position="173"/>
    </location>
</feature>
<accession>A0A6H9WJU6</accession>
<evidence type="ECO:0000313" key="2">
    <source>
        <dbReference type="EMBL" id="KAB1647919.1"/>
    </source>
</evidence>